<dbReference type="InterPro" id="IPR011055">
    <property type="entry name" value="Dup_hybrid_motif"/>
</dbReference>
<evidence type="ECO:0000313" key="3">
    <source>
        <dbReference type="EMBL" id="MBW4467699.1"/>
    </source>
</evidence>
<dbReference type="PANTHER" id="PTHR21666:SF289">
    <property type="entry name" value="L-ALA--D-GLU ENDOPEPTIDASE"/>
    <property type="match status" value="1"/>
</dbReference>
<reference evidence="3" key="1">
    <citation type="submission" date="2021-05" db="EMBL/GenBank/DDBJ databases">
        <authorList>
            <person name="Pietrasiak N."/>
            <person name="Ward R."/>
            <person name="Stajich J.E."/>
            <person name="Kurbessoian T."/>
        </authorList>
    </citation>
    <scope>NUCLEOTIDE SEQUENCE</scope>
    <source>
        <strain evidence="3">GSE-TBD4-15B</strain>
    </source>
</reference>
<organism evidence="3 4">
    <name type="scientific">Pegethrix bostrychoides GSE-TBD4-15B</name>
    <dbReference type="NCBI Taxonomy" id="2839662"/>
    <lineage>
        <taxon>Bacteria</taxon>
        <taxon>Bacillati</taxon>
        <taxon>Cyanobacteriota</taxon>
        <taxon>Cyanophyceae</taxon>
        <taxon>Oculatellales</taxon>
        <taxon>Oculatellaceae</taxon>
        <taxon>Pegethrix</taxon>
    </lineage>
</organism>
<proteinExistence type="predicted"/>
<dbReference type="GO" id="GO:0004222">
    <property type="term" value="F:metalloendopeptidase activity"/>
    <property type="evidence" value="ECO:0007669"/>
    <property type="project" value="TreeGrafter"/>
</dbReference>
<dbReference type="InterPro" id="IPR050570">
    <property type="entry name" value="Cell_wall_metabolism_enzyme"/>
</dbReference>
<sequence length="384" mass="39934">MPAAIQTPAQFAGIVSQLRVAPAAQPANPETRLVAQAQQLAPVTQTVTQPITQPVASRQQVALASPTAERLAASQATSQATNQATSQASTQILTQTSTGLPGFWSLDQILGAAIDQSLEQFSFGLPDWIAKPLSASWWSSPIAQSSPAAERIASLNLEPLEQSLTDPQRGSSIQLGREQLGRDMRKLSSLTLPALAKPAPLQATAPAQPVLYNAAALLAMNCTQSSLTHYSGDQMIDPASSKQMGWVNLSFPLPVAAVLTSAFGWRIHPISGTLSFHTGMDLGAPMGTPVLAAATGRVVAADEMGGYGLTVVVEASNQRNLYAHLSGIAVQPGAQVQQGTILGWVGSTGNSTGPHLHFESQVATSSGWTTVDPIASATLAAVQP</sequence>
<keyword evidence="1" id="KW-0732">Signal</keyword>
<evidence type="ECO:0000259" key="2">
    <source>
        <dbReference type="Pfam" id="PF01551"/>
    </source>
</evidence>
<dbReference type="SUPFAM" id="SSF51261">
    <property type="entry name" value="Duplicated hybrid motif"/>
    <property type="match status" value="1"/>
</dbReference>
<dbReference type="PANTHER" id="PTHR21666">
    <property type="entry name" value="PEPTIDASE-RELATED"/>
    <property type="match status" value="1"/>
</dbReference>
<gene>
    <name evidence="3" type="ORF">KME07_19910</name>
</gene>
<name>A0A951U698_9CYAN</name>
<dbReference type="CDD" id="cd12797">
    <property type="entry name" value="M23_peptidase"/>
    <property type="match status" value="1"/>
</dbReference>
<dbReference type="Pfam" id="PF01551">
    <property type="entry name" value="Peptidase_M23"/>
    <property type="match status" value="1"/>
</dbReference>
<dbReference type="InterPro" id="IPR016047">
    <property type="entry name" value="M23ase_b-sheet_dom"/>
</dbReference>
<protein>
    <submittedName>
        <fullName evidence="3">M23 family metallopeptidase</fullName>
    </submittedName>
</protein>
<dbReference type="Proteomes" id="UP000707356">
    <property type="component" value="Unassembled WGS sequence"/>
</dbReference>
<feature type="domain" description="M23ase beta-sheet core" evidence="2">
    <location>
        <begin position="276"/>
        <end position="362"/>
    </location>
</feature>
<evidence type="ECO:0000256" key="1">
    <source>
        <dbReference type="ARBA" id="ARBA00022729"/>
    </source>
</evidence>
<accession>A0A951U698</accession>
<reference evidence="3" key="2">
    <citation type="journal article" date="2022" name="Microbiol. Resour. Announc.">
        <title>Metagenome Sequencing to Explore Phylogenomics of Terrestrial Cyanobacteria.</title>
        <authorList>
            <person name="Ward R.D."/>
            <person name="Stajich J.E."/>
            <person name="Johansen J.R."/>
            <person name="Huntemann M."/>
            <person name="Clum A."/>
            <person name="Foster B."/>
            <person name="Foster B."/>
            <person name="Roux S."/>
            <person name="Palaniappan K."/>
            <person name="Varghese N."/>
            <person name="Mukherjee S."/>
            <person name="Reddy T.B.K."/>
            <person name="Daum C."/>
            <person name="Copeland A."/>
            <person name="Chen I.A."/>
            <person name="Ivanova N.N."/>
            <person name="Kyrpides N.C."/>
            <person name="Shapiro N."/>
            <person name="Eloe-Fadrosh E.A."/>
            <person name="Pietrasiak N."/>
        </authorList>
    </citation>
    <scope>NUCLEOTIDE SEQUENCE</scope>
    <source>
        <strain evidence="3">GSE-TBD4-15B</strain>
    </source>
</reference>
<dbReference type="EMBL" id="JAHHHV010000079">
    <property type="protein sequence ID" value="MBW4467699.1"/>
    <property type="molecule type" value="Genomic_DNA"/>
</dbReference>
<comment type="caution">
    <text evidence="3">The sequence shown here is derived from an EMBL/GenBank/DDBJ whole genome shotgun (WGS) entry which is preliminary data.</text>
</comment>
<dbReference type="AlphaFoldDB" id="A0A951U698"/>
<evidence type="ECO:0000313" key="4">
    <source>
        <dbReference type="Proteomes" id="UP000707356"/>
    </source>
</evidence>
<dbReference type="Gene3D" id="2.70.70.10">
    <property type="entry name" value="Glucose Permease (Domain IIA)"/>
    <property type="match status" value="1"/>
</dbReference>